<reference evidence="3" key="1">
    <citation type="submission" date="2021-01" db="EMBL/GenBank/DDBJ databases">
        <title>Whole genome shotgun sequence of Planotetraspora thailandica NBRC 104271.</title>
        <authorList>
            <person name="Komaki H."/>
            <person name="Tamura T."/>
        </authorList>
    </citation>
    <scope>NUCLEOTIDE SEQUENCE</scope>
    <source>
        <strain evidence="3">NBRC 104271</strain>
    </source>
</reference>
<dbReference type="EMBL" id="BOOR01000035">
    <property type="protein sequence ID" value="GII56372.1"/>
    <property type="molecule type" value="Genomic_DNA"/>
</dbReference>
<sequence length="233" mass="25742">MDRQTRHLPEPATGPLPDQPPARNPRRGWRLLAGVLFVILLVVVGARLTWSWLNPLGEETIDRSGPVLLQSIQNLSRYEAATGNFQVIVDLEKDANFLPDAIKGTRTLFVGVGSVDAYVDFSGLSKDAITVSPDGKTVTVRLPHAQLEKPNLDNKRSYVYAQQRGLFDRVSDFLSSSSQNQQELYLLAEQKIGDTAASSDLRARADQNTKVALESMLKSLGFTTVVIQYDDQS</sequence>
<gene>
    <name evidence="3" type="ORF">Pth03_47610</name>
</gene>
<comment type="caution">
    <text evidence="3">The sequence shown here is derived from an EMBL/GenBank/DDBJ whole genome shotgun (WGS) entry which is preliminary data.</text>
</comment>
<name>A0A8J3V2W6_9ACTN</name>
<feature type="compositionally biased region" description="Pro residues" evidence="1">
    <location>
        <begin position="12"/>
        <end position="22"/>
    </location>
</feature>
<keyword evidence="2" id="KW-0812">Transmembrane</keyword>
<dbReference type="Proteomes" id="UP000605992">
    <property type="component" value="Unassembled WGS sequence"/>
</dbReference>
<keyword evidence="4" id="KW-1185">Reference proteome</keyword>
<evidence type="ECO:0000313" key="4">
    <source>
        <dbReference type="Proteomes" id="UP000605992"/>
    </source>
</evidence>
<proteinExistence type="predicted"/>
<keyword evidence="2" id="KW-0472">Membrane</keyword>
<accession>A0A8J3V2W6</accession>
<evidence type="ECO:0000256" key="1">
    <source>
        <dbReference type="SAM" id="MobiDB-lite"/>
    </source>
</evidence>
<feature type="region of interest" description="Disordered" evidence="1">
    <location>
        <begin position="1"/>
        <end position="22"/>
    </location>
</feature>
<dbReference type="InterPro" id="IPR025324">
    <property type="entry name" value="DUF4230"/>
</dbReference>
<feature type="transmembrane region" description="Helical" evidence="2">
    <location>
        <begin position="31"/>
        <end position="53"/>
    </location>
</feature>
<evidence type="ECO:0000256" key="2">
    <source>
        <dbReference type="SAM" id="Phobius"/>
    </source>
</evidence>
<protein>
    <recommendedName>
        <fullName evidence="5">DUF4230 domain-containing protein</fullName>
    </recommendedName>
</protein>
<dbReference type="Pfam" id="PF14014">
    <property type="entry name" value="DUF4230"/>
    <property type="match status" value="1"/>
</dbReference>
<keyword evidence="2" id="KW-1133">Transmembrane helix</keyword>
<evidence type="ECO:0008006" key="5">
    <source>
        <dbReference type="Google" id="ProtNLM"/>
    </source>
</evidence>
<dbReference type="AlphaFoldDB" id="A0A8J3V2W6"/>
<dbReference type="RefSeq" id="WP_203946525.1">
    <property type="nucleotide sequence ID" value="NZ_BOOR01000035.1"/>
</dbReference>
<organism evidence="3 4">
    <name type="scientific">Planotetraspora thailandica</name>
    <dbReference type="NCBI Taxonomy" id="487172"/>
    <lineage>
        <taxon>Bacteria</taxon>
        <taxon>Bacillati</taxon>
        <taxon>Actinomycetota</taxon>
        <taxon>Actinomycetes</taxon>
        <taxon>Streptosporangiales</taxon>
        <taxon>Streptosporangiaceae</taxon>
        <taxon>Planotetraspora</taxon>
    </lineage>
</organism>
<evidence type="ECO:0000313" key="3">
    <source>
        <dbReference type="EMBL" id="GII56372.1"/>
    </source>
</evidence>